<dbReference type="EMBL" id="MH727553">
    <property type="protein sequence ID" value="AYB69922.1"/>
    <property type="molecule type" value="Genomic_DNA"/>
</dbReference>
<dbReference type="Proteomes" id="UP000272810">
    <property type="component" value="Segment"/>
</dbReference>
<sequence>MWAWGWGEHMLPLWEYVWQLSSPIPIPTRQVWMILLDTIQNGPQPYQCPSSKAHVWDPAQCERFNLGDPPSGGSGGGRRRGLLGRIIGGLTGGLL</sequence>
<proteinExistence type="predicted"/>
<evidence type="ECO:0000313" key="1">
    <source>
        <dbReference type="EMBL" id="AYB69922.1"/>
    </source>
</evidence>
<accession>A0A385UDP1</accession>
<gene>
    <name evidence="1" type="primary">58</name>
    <name evidence="1" type="ORF">SEA_LITTLELAF_58</name>
</gene>
<protein>
    <submittedName>
        <fullName evidence="1">Uncharacterized protein</fullName>
    </submittedName>
</protein>
<name>A0A385UDP1_9CAUD</name>
<reference evidence="1 2" key="1">
    <citation type="submission" date="2018-08" db="EMBL/GenBank/DDBJ databases">
        <authorList>
            <person name="Adusei M."/>
            <person name="Benson E.L."/>
            <person name="Broder R.E."/>
            <person name="Bruner T.L."/>
            <person name="Chilel M.S."/>
            <person name="Colon E."/>
            <person name="Giovanelli J.S."/>
            <person name="Goodman D.J."/>
            <person name="He Y."/>
            <person name="Kamiyasu R.A."/>
            <person name="Lampon M.J."/>
            <person name="Ospina-Giraldo M.D."/>
            <person name="Randall A.N."/>
            <person name="Tarapata L.R."/>
            <person name="Xu X."/>
            <person name="Zhang C."/>
            <person name="Garlena R.A."/>
            <person name="Russell D.A."/>
            <person name="Pope W.H."/>
            <person name="Jacobs-Sera D."/>
            <person name="Hatfull G.F."/>
        </authorList>
    </citation>
    <scope>NUCLEOTIDE SEQUENCE [LARGE SCALE GENOMIC DNA]</scope>
</reference>
<organism evidence="1 2">
    <name type="scientific">Mycobacterium phage LittleLaf</name>
    <dbReference type="NCBI Taxonomy" id="2301615"/>
    <lineage>
        <taxon>Viruses</taxon>
        <taxon>Duplodnaviria</taxon>
        <taxon>Heunggongvirae</taxon>
        <taxon>Uroviricota</taxon>
        <taxon>Caudoviricetes</taxon>
        <taxon>Marvinvirus</taxon>
        <taxon>Marvinvirus marvin</taxon>
    </lineage>
</organism>
<evidence type="ECO:0000313" key="2">
    <source>
        <dbReference type="Proteomes" id="UP000272810"/>
    </source>
</evidence>